<dbReference type="PANTHER" id="PTHR34598:SF3">
    <property type="entry name" value="OXIDOREDUCTASE AN1597"/>
    <property type="match status" value="1"/>
</dbReference>
<gene>
    <name evidence="2" type="ORF">QBC37DRAFT_459795</name>
</gene>
<proteinExistence type="inferred from homology"/>
<comment type="similarity">
    <text evidence="1">Belongs to the asaB hydroxylase/desaturase family.</text>
</comment>
<reference evidence="2" key="1">
    <citation type="journal article" date="2023" name="Mol. Phylogenet. Evol.">
        <title>Genome-scale phylogeny and comparative genomics of the fungal order Sordariales.</title>
        <authorList>
            <person name="Hensen N."/>
            <person name="Bonometti L."/>
            <person name="Westerberg I."/>
            <person name="Brannstrom I.O."/>
            <person name="Guillou S."/>
            <person name="Cros-Aarteil S."/>
            <person name="Calhoun S."/>
            <person name="Haridas S."/>
            <person name="Kuo A."/>
            <person name="Mondo S."/>
            <person name="Pangilinan J."/>
            <person name="Riley R."/>
            <person name="LaButti K."/>
            <person name="Andreopoulos B."/>
            <person name="Lipzen A."/>
            <person name="Chen C."/>
            <person name="Yan M."/>
            <person name="Daum C."/>
            <person name="Ng V."/>
            <person name="Clum A."/>
            <person name="Steindorff A."/>
            <person name="Ohm R.A."/>
            <person name="Martin F."/>
            <person name="Silar P."/>
            <person name="Natvig D.O."/>
            <person name="Lalanne C."/>
            <person name="Gautier V."/>
            <person name="Ament-Velasquez S.L."/>
            <person name="Kruys A."/>
            <person name="Hutchinson M.I."/>
            <person name="Powell A.J."/>
            <person name="Barry K."/>
            <person name="Miller A.N."/>
            <person name="Grigoriev I.V."/>
            <person name="Debuchy R."/>
            <person name="Gladieux P."/>
            <person name="Hiltunen Thoren M."/>
            <person name="Johannesson H."/>
        </authorList>
    </citation>
    <scope>NUCLEOTIDE SEQUENCE</scope>
    <source>
        <strain evidence="2">PSN293</strain>
    </source>
</reference>
<dbReference type="AlphaFoldDB" id="A0AAN6XTB1"/>
<reference evidence="2" key="2">
    <citation type="submission" date="2023-05" db="EMBL/GenBank/DDBJ databases">
        <authorList>
            <consortium name="Lawrence Berkeley National Laboratory"/>
            <person name="Steindorff A."/>
            <person name="Hensen N."/>
            <person name="Bonometti L."/>
            <person name="Westerberg I."/>
            <person name="Brannstrom I.O."/>
            <person name="Guillou S."/>
            <person name="Cros-Aarteil S."/>
            <person name="Calhoun S."/>
            <person name="Haridas S."/>
            <person name="Kuo A."/>
            <person name="Mondo S."/>
            <person name="Pangilinan J."/>
            <person name="Riley R."/>
            <person name="Labutti K."/>
            <person name="Andreopoulos B."/>
            <person name="Lipzen A."/>
            <person name="Chen C."/>
            <person name="Yanf M."/>
            <person name="Daum C."/>
            <person name="Ng V."/>
            <person name="Clum A."/>
            <person name="Ohm R."/>
            <person name="Martin F."/>
            <person name="Silar P."/>
            <person name="Natvig D."/>
            <person name="Lalanne C."/>
            <person name="Gautier V."/>
            <person name="Ament-Velasquez S.L."/>
            <person name="Kruys A."/>
            <person name="Hutchinson M.I."/>
            <person name="Powell A.J."/>
            <person name="Barry K."/>
            <person name="Miller A.N."/>
            <person name="Grigoriev I.V."/>
            <person name="Debuchy R."/>
            <person name="Gladieux P."/>
            <person name="Thoren M.H."/>
            <person name="Johannesson H."/>
        </authorList>
    </citation>
    <scope>NUCLEOTIDE SEQUENCE</scope>
    <source>
        <strain evidence="2">PSN293</strain>
    </source>
</reference>
<dbReference type="NCBIfam" id="NF041278">
    <property type="entry name" value="CmcJ_NvfI_EfuI"/>
    <property type="match status" value="1"/>
</dbReference>
<accession>A0AAN6XTB1</accession>
<evidence type="ECO:0000313" key="2">
    <source>
        <dbReference type="EMBL" id="KAK4206324.1"/>
    </source>
</evidence>
<dbReference type="InterPro" id="IPR044053">
    <property type="entry name" value="AsaB-like"/>
</dbReference>
<protein>
    <recommendedName>
        <fullName evidence="4">Methyltransferase</fullName>
    </recommendedName>
</protein>
<dbReference type="EMBL" id="MU858440">
    <property type="protein sequence ID" value="KAK4206324.1"/>
    <property type="molecule type" value="Genomic_DNA"/>
</dbReference>
<dbReference type="PANTHER" id="PTHR34598">
    <property type="entry name" value="BLL6449 PROTEIN"/>
    <property type="match status" value="1"/>
</dbReference>
<organism evidence="2 3">
    <name type="scientific">Rhypophila decipiens</name>
    <dbReference type="NCBI Taxonomy" id="261697"/>
    <lineage>
        <taxon>Eukaryota</taxon>
        <taxon>Fungi</taxon>
        <taxon>Dikarya</taxon>
        <taxon>Ascomycota</taxon>
        <taxon>Pezizomycotina</taxon>
        <taxon>Sordariomycetes</taxon>
        <taxon>Sordariomycetidae</taxon>
        <taxon>Sordariales</taxon>
        <taxon>Naviculisporaceae</taxon>
        <taxon>Rhypophila</taxon>
    </lineage>
</organism>
<sequence length="316" mass="36656">MHRPQAYDNSSQLVFPDYNGADKDWDPNCQHIRALSFIADDPLYLREKSFCINVPLPDGQPRSNLIFDKRRVAFGDARGREDVFTLDKNGFCFVKMPDLNIDLHDTQALRSVFIADMEKWLKNMFQADMVQVFDYTLRQVKPLGYRYNDVEPRPPANAAHIDQTPNAAARRLTLHQHENLTELYKGRVQLVNVWRALNGPLDDSLLSVCDARTIESEDLMAHDLVFPHYVGENFQLKHNPKQRWYFLNGMQANEAILFKNFDSMTDGRARLCPHGSFRREPPKLDEKQIMRASIEIRAIIFHRQEAPLEDGVEKVN</sequence>
<keyword evidence="3" id="KW-1185">Reference proteome</keyword>
<evidence type="ECO:0000313" key="3">
    <source>
        <dbReference type="Proteomes" id="UP001301769"/>
    </source>
</evidence>
<evidence type="ECO:0008006" key="4">
    <source>
        <dbReference type="Google" id="ProtNLM"/>
    </source>
</evidence>
<evidence type="ECO:0000256" key="1">
    <source>
        <dbReference type="ARBA" id="ARBA00023604"/>
    </source>
</evidence>
<name>A0AAN6XTB1_9PEZI</name>
<dbReference type="GO" id="GO:0016491">
    <property type="term" value="F:oxidoreductase activity"/>
    <property type="evidence" value="ECO:0007669"/>
    <property type="project" value="InterPro"/>
</dbReference>
<comment type="caution">
    <text evidence="2">The sequence shown here is derived from an EMBL/GenBank/DDBJ whole genome shotgun (WGS) entry which is preliminary data.</text>
</comment>
<dbReference type="Proteomes" id="UP001301769">
    <property type="component" value="Unassembled WGS sequence"/>
</dbReference>